<dbReference type="GO" id="GO:0006412">
    <property type="term" value="P:translation"/>
    <property type="evidence" value="ECO:0007669"/>
    <property type="project" value="InterPro"/>
</dbReference>
<dbReference type="InterPro" id="IPR016095">
    <property type="entry name" value="Ribosomal_uL1_3-a/b-sand"/>
</dbReference>
<dbReference type="InterPro" id="IPR005878">
    <property type="entry name" value="Ribosom_uL1_bac-type"/>
</dbReference>
<protein>
    <recommendedName>
        <fullName evidence="7">Ribosomal protein</fullName>
    </recommendedName>
</protein>
<comment type="function">
    <text evidence="6">This protein binds directly to 23S ribosomal RNA.</text>
</comment>
<dbReference type="KEGG" id="eus:EUTSA_v10006062mg"/>
<dbReference type="OrthoDB" id="1747252at2759"/>
<dbReference type="Gene3D" id="3.40.50.790">
    <property type="match status" value="1"/>
</dbReference>
<keyword evidence="3" id="KW-0694">RNA-binding</keyword>
<dbReference type="InterPro" id="IPR028364">
    <property type="entry name" value="Ribosomal_uL1/biogenesis"/>
</dbReference>
<dbReference type="PANTHER" id="PTHR36427:SF3">
    <property type="entry name" value="LARGE RIBOSOMAL SUBUNIT PROTEIN UL1M"/>
    <property type="match status" value="1"/>
</dbReference>
<dbReference type="Gramene" id="ESQ43720">
    <property type="protein sequence ID" value="ESQ43720"/>
    <property type="gene ID" value="EUTSA_v10006062mg"/>
</dbReference>
<accession>V4L0D8</accession>
<dbReference type="STRING" id="72664.V4L0D8"/>
<evidence type="ECO:0000256" key="4">
    <source>
        <dbReference type="ARBA" id="ARBA00022980"/>
    </source>
</evidence>
<evidence type="ECO:0000313" key="8">
    <source>
        <dbReference type="EMBL" id="ESQ43720.1"/>
    </source>
</evidence>
<dbReference type="Gene3D" id="3.30.190.20">
    <property type="match status" value="1"/>
</dbReference>
<dbReference type="HAMAP" id="MF_01318_B">
    <property type="entry name" value="Ribosomal_uL1_B"/>
    <property type="match status" value="1"/>
</dbReference>
<dbReference type="GO" id="GO:0003729">
    <property type="term" value="F:mRNA binding"/>
    <property type="evidence" value="ECO:0007669"/>
    <property type="project" value="EnsemblPlants"/>
</dbReference>
<evidence type="ECO:0000313" key="9">
    <source>
        <dbReference type="Proteomes" id="UP000030689"/>
    </source>
</evidence>
<dbReference type="FunFam" id="3.40.50.790:FF:000001">
    <property type="entry name" value="50S ribosomal protein L1"/>
    <property type="match status" value="1"/>
</dbReference>
<dbReference type="PROSITE" id="PS01199">
    <property type="entry name" value="RIBOSOMAL_L1"/>
    <property type="match status" value="1"/>
</dbReference>
<dbReference type="Pfam" id="PF00687">
    <property type="entry name" value="Ribosomal_L1"/>
    <property type="match status" value="1"/>
</dbReference>
<evidence type="ECO:0000256" key="5">
    <source>
        <dbReference type="ARBA" id="ARBA00023274"/>
    </source>
</evidence>
<proteinExistence type="inferred from homology"/>
<evidence type="ECO:0000256" key="7">
    <source>
        <dbReference type="RuleBase" id="RU000659"/>
    </source>
</evidence>
<dbReference type="GO" id="GO:0019843">
    <property type="term" value="F:rRNA binding"/>
    <property type="evidence" value="ECO:0007669"/>
    <property type="project" value="UniProtKB-KW"/>
</dbReference>
<dbReference type="OMA" id="DNLEFFH"/>
<reference evidence="8 9" key="1">
    <citation type="journal article" date="2013" name="Front. Plant Sci.">
        <title>The Reference Genome of the Halophytic Plant Eutrema salsugineum.</title>
        <authorList>
            <person name="Yang R."/>
            <person name="Jarvis D.E."/>
            <person name="Chen H."/>
            <person name="Beilstein M.A."/>
            <person name="Grimwood J."/>
            <person name="Jenkins J."/>
            <person name="Shu S."/>
            <person name="Prochnik S."/>
            <person name="Xin M."/>
            <person name="Ma C."/>
            <person name="Schmutz J."/>
            <person name="Wing R.A."/>
            <person name="Mitchell-Olds T."/>
            <person name="Schumaker K.S."/>
            <person name="Wang X."/>
        </authorList>
    </citation>
    <scope>NUCLEOTIDE SEQUENCE [LARGE SCALE GENOMIC DNA]</scope>
</reference>
<evidence type="ECO:0000256" key="3">
    <source>
        <dbReference type="ARBA" id="ARBA00022884"/>
    </source>
</evidence>
<dbReference type="InterPro" id="IPR023674">
    <property type="entry name" value="Ribosomal_uL1-like"/>
</dbReference>
<keyword evidence="2" id="KW-0699">rRNA-binding</keyword>
<keyword evidence="4 7" id="KW-0689">Ribosomal protein</keyword>
<gene>
    <name evidence="8" type="ORF">EUTSA_v10006062mg</name>
</gene>
<evidence type="ECO:0000256" key="6">
    <source>
        <dbReference type="ARBA" id="ARBA00057875"/>
    </source>
</evidence>
<dbReference type="GO" id="GO:0003735">
    <property type="term" value="F:structural constituent of ribosome"/>
    <property type="evidence" value="ECO:0007669"/>
    <property type="project" value="InterPro"/>
</dbReference>
<dbReference type="NCBIfam" id="TIGR01169">
    <property type="entry name" value="rplA_bact"/>
    <property type="match status" value="1"/>
</dbReference>
<evidence type="ECO:0000256" key="2">
    <source>
        <dbReference type="ARBA" id="ARBA00022730"/>
    </source>
</evidence>
<evidence type="ECO:0000256" key="1">
    <source>
        <dbReference type="ARBA" id="ARBA00010531"/>
    </source>
</evidence>
<comment type="similarity">
    <text evidence="1 7">Belongs to the universal ribosomal protein uL1 family.</text>
</comment>
<keyword evidence="5 7" id="KW-0687">Ribonucleoprotein</keyword>
<dbReference type="CDD" id="cd00403">
    <property type="entry name" value="Ribosomal_L1"/>
    <property type="match status" value="1"/>
</dbReference>
<dbReference type="eggNOG" id="KOG1569">
    <property type="taxonomic scope" value="Eukaryota"/>
</dbReference>
<keyword evidence="9" id="KW-1185">Reference proteome</keyword>
<dbReference type="PANTHER" id="PTHR36427">
    <property type="entry name" value="54S RIBOSOMAL PROTEIN L1, MITOCHONDRIAL"/>
    <property type="match status" value="1"/>
</dbReference>
<dbReference type="InterPro" id="IPR023673">
    <property type="entry name" value="Ribosomal_uL1_CS"/>
</dbReference>
<dbReference type="GO" id="GO:0015934">
    <property type="term" value="C:large ribosomal subunit"/>
    <property type="evidence" value="ECO:0007669"/>
    <property type="project" value="InterPro"/>
</dbReference>
<sequence>MAACATHSSLMLAYAVSTRSQDLNLPSLLSFANPRPNNLSVALYPPLLLLGGRRCAAIDRGSNRTFPVAVSAVAAEADVDTDDAELNEVGESTATATATAVLDPPKPKKGKAALLLKRDRTRSKRFLEIQKLRETKREYDVKTAISLLKQTANTRFVESVEAHFRLNIDPKYNDQQLRATVSLPKGTGQTVIVAVLAQGEKVDEAKNAGADIVGSDDLIEQIKGGFMEFDKLIASPDMMVKVAGLGKILGPRGLMPNPKAGTVTANIPQAIEEFKKGKVEFRADKTGIVHIPFGKVNFTEEDLLINFLAAVKSVETNKPKGAKGVYWKSAHICSSMGPSIKLNIREMVDFKPSAAN</sequence>
<dbReference type="Proteomes" id="UP000030689">
    <property type="component" value="Unassembled WGS sequence"/>
</dbReference>
<organism evidence="8 9">
    <name type="scientific">Eutrema salsugineum</name>
    <name type="common">Saltwater cress</name>
    <name type="synonym">Sisymbrium salsugineum</name>
    <dbReference type="NCBI Taxonomy" id="72664"/>
    <lineage>
        <taxon>Eukaryota</taxon>
        <taxon>Viridiplantae</taxon>
        <taxon>Streptophyta</taxon>
        <taxon>Embryophyta</taxon>
        <taxon>Tracheophyta</taxon>
        <taxon>Spermatophyta</taxon>
        <taxon>Magnoliopsida</taxon>
        <taxon>eudicotyledons</taxon>
        <taxon>Gunneridae</taxon>
        <taxon>Pentapetalae</taxon>
        <taxon>rosids</taxon>
        <taxon>malvids</taxon>
        <taxon>Brassicales</taxon>
        <taxon>Brassicaceae</taxon>
        <taxon>Eutremeae</taxon>
        <taxon>Eutrema</taxon>
    </lineage>
</organism>
<name>V4L0D8_EUTSA</name>
<dbReference type="EMBL" id="KI517455">
    <property type="protein sequence ID" value="ESQ43720.1"/>
    <property type="molecule type" value="Genomic_DNA"/>
</dbReference>
<dbReference type="AlphaFoldDB" id="V4L0D8"/>
<dbReference type="SUPFAM" id="SSF56808">
    <property type="entry name" value="Ribosomal protein L1"/>
    <property type="match status" value="1"/>
</dbReference>